<reference evidence="1 2" key="1">
    <citation type="submission" date="2016-11" db="EMBL/GenBank/DDBJ databases">
        <authorList>
            <person name="Jaros S."/>
            <person name="Januszkiewicz K."/>
            <person name="Wedrychowicz H."/>
        </authorList>
    </citation>
    <scope>NUCLEOTIDE SEQUENCE [LARGE SCALE GENOMIC DNA]</scope>
    <source>
        <strain evidence="1">NVI 5450</strain>
    </source>
</reference>
<dbReference type="AlphaFoldDB" id="A0A1K9ZDF4"/>
<proteinExistence type="predicted"/>
<dbReference type="Proteomes" id="UP000183794">
    <property type="component" value="Unassembled WGS sequence"/>
</dbReference>
<accession>A0A1K9ZDF4</accession>
<evidence type="ECO:0000313" key="1">
    <source>
        <dbReference type="EMBL" id="SGY95409.1"/>
    </source>
</evidence>
<sequence length="212" mass="23230">MLKNAITGILILSCSGCALLVKKDPIPPEIDPADVDVPVLLLPSTATPISTEECAGDMELPVEFSRKFTAVSAPELLAQSIGEPDEGRLCQGQVYVAKQNTKILLFRAWNSTNPASKLGEWWALKSPRGQIAEYRSDYQICYQWSPLDKLTLCSLKAGAKVVIGTGQSATCSDYLEYPTSEKKQVYLANADADLFDCTSYNAEFNWTPIINN</sequence>
<protein>
    <submittedName>
        <fullName evidence="1">Uncharacterized protein</fullName>
    </submittedName>
</protein>
<name>A0A1K9ZDF4_9GAMM</name>
<organism evidence="1 2">
    <name type="scientific">Moritella viscosa</name>
    <dbReference type="NCBI Taxonomy" id="80854"/>
    <lineage>
        <taxon>Bacteria</taxon>
        <taxon>Pseudomonadati</taxon>
        <taxon>Pseudomonadota</taxon>
        <taxon>Gammaproteobacteria</taxon>
        <taxon>Alteromonadales</taxon>
        <taxon>Moritellaceae</taxon>
        <taxon>Moritella</taxon>
    </lineage>
</organism>
<evidence type="ECO:0000313" key="2">
    <source>
        <dbReference type="Proteomes" id="UP000183794"/>
    </source>
</evidence>
<dbReference type="OrthoDB" id="6213638at2"/>
<dbReference type="RefSeq" id="WP_075497194.1">
    <property type="nucleotide sequence ID" value="NZ_CAWRBC010000070.1"/>
</dbReference>
<gene>
    <name evidence="1" type="ORF">NVI5450_1714</name>
</gene>
<dbReference type="EMBL" id="FPLD01000051">
    <property type="protein sequence ID" value="SGY95409.1"/>
    <property type="molecule type" value="Genomic_DNA"/>
</dbReference>